<name>A0A875RSU0_EENNA</name>
<gene>
    <name evidence="9" type="ORF">FOA43_000159</name>
</gene>
<dbReference type="Gene3D" id="1.10.510.10">
    <property type="entry name" value="Transferase(Phosphotransferase) domain 1"/>
    <property type="match status" value="1"/>
</dbReference>
<dbReference type="KEGG" id="bnn:FOA43_000159"/>
<evidence type="ECO:0000313" key="10">
    <source>
        <dbReference type="Proteomes" id="UP000662931"/>
    </source>
</evidence>
<dbReference type="GO" id="GO:0004674">
    <property type="term" value="F:protein serine/threonine kinase activity"/>
    <property type="evidence" value="ECO:0007669"/>
    <property type="project" value="UniProtKB-EC"/>
</dbReference>
<dbReference type="GO" id="GO:0005524">
    <property type="term" value="F:ATP binding"/>
    <property type="evidence" value="ECO:0007669"/>
    <property type="project" value="UniProtKB-UniRule"/>
</dbReference>
<dbReference type="RefSeq" id="XP_038776422.1">
    <property type="nucleotide sequence ID" value="XM_038920494.1"/>
</dbReference>
<sequence>MPSTPPQTPVFDKGRKPDLNATTNSLFDVSTFNSTTLDEDDTLNENKDQNPYYSPTSPVALSEFLPFSCDKKEPQEQKTPTTSFSYDRYPLKSERLRNFVLSSSVFHIRLVDRLGKGTNSYVFEAIMSSQGGSELEVAVKIPVSRSRVKSLERETEFMLLLKNFRLNSNENSDTFPFVIPYGLYYLNRESFVMMRKRDELPCLVMKKMDCTLTDYIRVCGKSALPEHIVISEELWWYLCGVLLHALRILRVLSSVHCDLKTDNVLVSLQKNSCSLQFKVSDFSSSSRVEDMDSMLETTPQFAPPELLNTGDPLARACTQTDLFSCGLILLNAATGKAPYQAYSYDQFYMISLVKENKALELLDRESINILRKNTAISQLIHMIVKDRCTLDSAVDYFHQHQNLGTLHVAL</sequence>
<evidence type="ECO:0000313" key="9">
    <source>
        <dbReference type="EMBL" id="QPG72857.1"/>
    </source>
</evidence>
<dbReference type="PANTHER" id="PTHR24348">
    <property type="entry name" value="SERINE/THREONINE-PROTEIN KINASE UNC-51-RELATED"/>
    <property type="match status" value="1"/>
</dbReference>
<dbReference type="PROSITE" id="PS50011">
    <property type="entry name" value="PROTEIN_KINASE_DOM"/>
    <property type="match status" value="1"/>
</dbReference>
<dbReference type="PANTHER" id="PTHR24348:SF22">
    <property type="entry name" value="NON-SPECIFIC SERINE_THREONINE PROTEIN KINASE"/>
    <property type="match status" value="1"/>
</dbReference>
<dbReference type="GO" id="GO:0030447">
    <property type="term" value="P:filamentous growth"/>
    <property type="evidence" value="ECO:0007669"/>
    <property type="project" value="UniProtKB-ARBA"/>
</dbReference>
<dbReference type="InterPro" id="IPR017441">
    <property type="entry name" value="Protein_kinase_ATP_BS"/>
</dbReference>
<dbReference type="AlphaFoldDB" id="A0A875RSU0"/>
<dbReference type="OrthoDB" id="1668230at2759"/>
<dbReference type="Proteomes" id="UP000662931">
    <property type="component" value="Chromosome 1"/>
</dbReference>
<feature type="region of interest" description="Disordered" evidence="7">
    <location>
        <begin position="36"/>
        <end position="55"/>
    </location>
</feature>
<dbReference type="GO" id="GO:0005829">
    <property type="term" value="C:cytosol"/>
    <property type="evidence" value="ECO:0007669"/>
    <property type="project" value="TreeGrafter"/>
</dbReference>
<keyword evidence="2" id="KW-0808">Transferase</keyword>
<evidence type="ECO:0000256" key="3">
    <source>
        <dbReference type="ARBA" id="ARBA00022741"/>
    </source>
</evidence>
<evidence type="ECO:0000256" key="4">
    <source>
        <dbReference type="ARBA" id="ARBA00022777"/>
    </source>
</evidence>
<evidence type="ECO:0000256" key="6">
    <source>
        <dbReference type="PROSITE-ProRule" id="PRU10141"/>
    </source>
</evidence>
<reference evidence="9" key="1">
    <citation type="submission" date="2020-10" db="EMBL/GenBank/DDBJ databases">
        <authorList>
            <person name="Roach M.J.R."/>
        </authorList>
    </citation>
    <scope>NUCLEOTIDE SEQUENCE</scope>
    <source>
        <strain evidence="9">CBS 1945</strain>
    </source>
</reference>
<evidence type="ECO:0000256" key="5">
    <source>
        <dbReference type="ARBA" id="ARBA00022840"/>
    </source>
</evidence>
<dbReference type="EMBL" id="CP064812">
    <property type="protein sequence ID" value="QPG72857.1"/>
    <property type="molecule type" value="Genomic_DNA"/>
</dbReference>
<dbReference type="GO" id="GO:0005776">
    <property type="term" value="C:autophagosome"/>
    <property type="evidence" value="ECO:0007669"/>
    <property type="project" value="TreeGrafter"/>
</dbReference>
<dbReference type="GO" id="GO:0000045">
    <property type="term" value="P:autophagosome assembly"/>
    <property type="evidence" value="ECO:0007669"/>
    <property type="project" value="TreeGrafter"/>
</dbReference>
<evidence type="ECO:0000259" key="8">
    <source>
        <dbReference type="PROSITE" id="PS50011"/>
    </source>
</evidence>
<dbReference type="InterPro" id="IPR045269">
    <property type="entry name" value="Atg1-like"/>
</dbReference>
<dbReference type="SUPFAM" id="SSF56112">
    <property type="entry name" value="Protein kinase-like (PK-like)"/>
    <property type="match status" value="1"/>
</dbReference>
<evidence type="ECO:0000256" key="1">
    <source>
        <dbReference type="ARBA" id="ARBA00012513"/>
    </source>
</evidence>
<evidence type="ECO:0000256" key="7">
    <source>
        <dbReference type="SAM" id="MobiDB-lite"/>
    </source>
</evidence>
<dbReference type="InterPro" id="IPR000719">
    <property type="entry name" value="Prot_kinase_dom"/>
</dbReference>
<keyword evidence="10" id="KW-1185">Reference proteome</keyword>
<dbReference type="GO" id="GO:0000407">
    <property type="term" value="C:phagophore assembly site"/>
    <property type="evidence" value="ECO:0007669"/>
    <property type="project" value="TreeGrafter"/>
</dbReference>
<dbReference type="GO" id="GO:0016020">
    <property type="term" value="C:membrane"/>
    <property type="evidence" value="ECO:0007669"/>
    <property type="project" value="TreeGrafter"/>
</dbReference>
<dbReference type="EC" id="2.7.11.1" evidence="1"/>
<keyword evidence="4" id="KW-0418">Kinase</keyword>
<dbReference type="GO" id="GO:0010506">
    <property type="term" value="P:regulation of autophagy"/>
    <property type="evidence" value="ECO:0007669"/>
    <property type="project" value="InterPro"/>
</dbReference>
<evidence type="ECO:0000256" key="2">
    <source>
        <dbReference type="ARBA" id="ARBA00022679"/>
    </source>
</evidence>
<organism evidence="9 10">
    <name type="scientific">Eeniella nana</name>
    <name type="common">Yeast</name>
    <name type="synonym">Brettanomyces nanus</name>
    <dbReference type="NCBI Taxonomy" id="13502"/>
    <lineage>
        <taxon>Eukaryota</taxon>
        <taxon>Fungi</taxon>
        <taxon>Dikarya</taxon>
        <taxon>Ascomycota</taxon>
        <taxon>Saccharomycotina</taxon>
        <taxon>Pichiomycetes</taxon>
        <taxon>Pichiales</taxon>
        <taxon>Pichiaceae</taxon>
        <taxon>Brettanomyces</taxon>
    </lineage>
</organism>
<feature type="region of interest" description="Disordered" evidence="7">
    <location>
        <begin position="1"/>
        <end position="24"/>
    </location>
</feature>
<accession>A0A875RSU0</accession>
<dbReference type="PROSITE" id="PS00107">
    <property type="entry name" value="PROTEIN_KINASE_ATP"/>
    <property type="match status" value="1"/>
</dbReference>
<keyword evidence="5 6" id="KW-0067">ATP-binding</keyword>
<dbReference type="GeneID" id="62193560"/>
<protein>
    <recommendedName>
        <fullName evidence="1">non-specific serine/threonine protein kinase</fullName>
        <ecNumber evidence="1">2.7.11.1</ecNumber>
    </recommendedName>
</protein>
<dbReference type="Pfam" id="PF00069">
    <property type="entry name" value="Pkinase"/>
    <property type="match status" value="1"/>
</dbReference>
<dbReference type="SMART" id="SM00220">
    <property type="entry name" value="S_TKc"/>
    <property type="match status" value="1"/>
</dbReference>
<keyword evidence="3 6" id="KW-0547">Nucleotide-binding</keyword>
<dbReference type="InterPro" id="IPR011009">
    <property type="entry name" value="Kinase-like_dom_sf"/>
</dbReference>
<proteinExistence type="predicted"/>
<feature type="binding site" evidence="6">
    <location>
        <position position="140"/>
    </location>
    <ligand>
        <name>ATP</name>
        <dbReference type="ChEBI" id="CHEBI:30616"/>
    </ligand>
</feature>
<feature type="domain" description="Protein kinase" evidence="8">
    <location>
        <begin position="108"/>
        <end position="403"/>
    </location>
</feature>